<sequence>MSPLTGYLIDSYTLDNGQSNFLPSFIAYCGMKLIASVVILFTNLDFRKPSNKVFTDFKHIIRQPEILAFLFVMFLSGTLYGYLDTFLFWLLEDLGAGKSLMGITVTVGNLTGIPILICSHYIIKGIGHANTIILGFAFYSIRMLGYSFISNPWWAMPFELLECFTNSLLGTAAASYAGDMATPGTIATLQGLYGGLHHGVGRGAGGLIGGFLASVLDIHIIFRIMAAACAIICIVYFILNYLFFQKLQNERRKLKDDEKKVKEIASSESPFNELHMNNIESKKSALDNPAFTMESEKSEKSDSQKNGFVVRNNISKGKLEENSG</sequence>
<keyword evidence="5 7" id="KW-0472">Membrane</keyword>
<evidence type="ECO:0000256" key="1">
    <source>
        <dbReference type="ARBA" id="ARBA00004141"/>
    </source>
</evidence>
<keyword evidence="10" id="KW-1185">Reference proteome</keyword>
<dbReference type="Pfam" id="PF12832">
    <property type="entry name" value="MFS_1_like"/>
    <property type="match status" value="1"/>
</dbReference>
<dbReference type="PANTHER" id="PTHR16172">
    <property type="entry name" value="MAJOR FACILITATOR SUPERFAMILY DOMAIN-CONTAINING PROTEIN 6-LIKE"/>
    <property type="match status" value="1"/>
</dbReference>
<dbReference type="InterPro" id="IPR024989">
    <property type="entry name" value="MFS_assoc_dom"/>
</dbReference>
<comment type="similarity">
    <text evidence="2">Belongs to the major facilitator superfamily. MFSD6 family.</text>
</comment>
<accession>A0AAV2SGD5</accession>
<dbReference type="PANTHER" id="PTHR16172:SF35">
    <property type="entry name" value="MAJOR FACILITATOR SUPERFAMILY (MFS) PROFILE DOMAIN-CONTAINING PROTEIN"/>
    <property type="match status" value="1"/>
</dbReference>
<reference evidence="9 10" key="1">
    <citation type="submission" date="2024-05" db="EMBL/GenBank/DDBJ databases">
        <authorList>
            <person name="Wallberg A."/>
        </authorList>
    </citation>
    <scope>NUCLEOTIDE SEQUENCE [LARGE SCALE GENOMIC DNA]</scope>
</reference>
<evidence type="ECO:0000313" key="9">
    <source>
        <dbReference type="EMBL" id="CAL4196991.1"/>
    </source>
</evidence>
<feature type="transmembrane region" description="Helical" evidence="7">
    <location>
        <begin position="103"/>
        <end position="123"/>
    </location>
</feature>
<feature type="region of interest" description="Disordered" evidence="6">
    <location>
        <begin position="290"/>
        <end position="324"/>
    </location>
</feature>
<feature type="compositionally biased region" description="Basic and acidic residues" evidence="6">
    <location>
        <begin position="294"/>
        <end position="303"/>
    </location>
</feature>
<evidence type="ECO:0000256" key="5">
    <source>
        <dbReference type="ARBA" id="ARBA00023136"/>
    </source>
</evidence>
<feature type="transmembrane region" description="Helical" evidence="7">
    <location>
        <begin position="25"/>
        <end position="46"/>
    </location>
</feature>
<dbReference type="EMBL" id="CAXKWB010073278">
    <property type="protein sequence ID" value="CAL4196991.1"/>
    <property type="molecule type" value="Genomic_DNA"/>
</dbReference>
<keyword evidence="4 7" id="KW-1133">Transmembrane helix</keyword>
<feature type="transmembrane region" description="Helical" evidence="7">
    <location>
        <begin position="130"/>
        <end position="149"/>
    </location>
</feature>
<evidence type="ECO:0000256" key="7">
    <source>
        <dbReference type="SAM" id="Phobius"/>
    </source>
</evidence>
<dbReference type="InterPro" id="IPR036259">
    <property type="entry name" value="MFS_trans_sf"/>
</dbReference>
<proteinExistence type="inferred from homology"/>
<feature type="domain" description="Major facilitator superfamily associated" evidence="8">
    <location>
        <begin position="10"/>
        <end position="223"/>
    </location>
</feature>
<organism evidence="9 10">
    <name type="scientific">Meganyctiphanes norvegica</name>
    <name type="common">Northern krill</name>
    <name type="synonym">Thysanopoda norvegica</name>
    <dbReference type="NCBI Taxonomy" id="48144"/>
    <lineage>
        <taxon>Eukaryota</taxon>
        <taxon>Metazoa</taxon>
        <taxon>Ecdysozoa</taxon>
        <taxon>Arthropoda</taxon>
        <taxon>Crustacea</taxon>
        <taxon>Multicrustacea</taxon>
        <taxon>Malacostraca</taxon>
        <taxon>Eumalacostraca</taxon>
        <taxon>Eucarida</taxon>
        <taxon>Euphausiacea</taxon>
        <taxon>Euphausiidae</taxon>
        <taxon>Meganyctiphanes</taxon>
    </lineage>
</organism>
<dbReference type="SUPFAM" id="SSF103473">
    <property type="entry name" value="MFS general substrate transporter"/>
    <property type="match status" value="1"/>
</dbReference>
<feature type="transmembrane region" description="Helical" evidence="7">
    <location>
        <begin position="220"/>
        <end position="244"/>
    </location>
</feature>
<evidence type="ECO:0000313" key="10">
    <source>
        <dbReference type="Proteomes" id="UP001497623"/>
    </source>
</evidence>
<evidence type="ECO:0000256" key="2">
    <source>
        <dbReference type="ARBA" id="ARBA00005241"/>
    </source>
</evidence>
<gene>
    <name evidence="9" type="ORF">MNOR_LOCUS37224</name>
</gene>
<evidence type="ECO:0000259" key="8">
    <source>
        <dbReference type="Pfam" id="PF12832"/>
    </source>
</evidence>
<evidence type="ECO:0000256" key="3">
    <source>
        <dbReference type="ARBA" id="ARBA00022692"/>
    </source>
</evidence>
<name>A0AAV2SGD5_MEGNR</name>
<feature type="transmembrane region" description="Helical" evidence="7">
    <location>
        <begin position="66"/>
        <end position="83"/>
    </location>
</feature>
<dbReference type="InterPro" id="IPR051717">
    <property type="entry name" value="MFS_MFSD6"/>
</dbReference>
<comment type="caution">
    <text evidence="9">The sequence shown here is derived from an EMBL/GenBank/DDBJ whole genome shotgun (WGS) entry which is preliminary data.</text>
</comment>
<evidence type="ECO:0000256" key="6">
    <source>
        <dbReference type="SAM" id="MobiDB-lite"/>
    </source>
</evidence>
<keyword evidence="3 7" id="KW-0812">Transmembrane</keyword>
<dbReference type="Gene3D" id="1.20.1250.20">
    <property type="entry name" value="MFS general substrate transporter like domains"/>
    <property type="match status" value="1"/>
</dbReference>
<protein>
    <recommendedName>
        <fullName evidence="8">Major facilitator superfamily associated domain-containing protein</fullName>
    </recommendedName>
</protein>
<dbReference type="AlphaFoldDB" id="A0AAV2SGD5"/>
<dbReference type="Proteomes" id="UP001497623">
    <property type="component" value="Unassembled WGS sequence"/>
</dbReference>
<dbReference type="GO" id="GO:0016020">
    <property type="term" value="C:membrane"/>
    <property type="evidence" value="ECO:0007669"/>
    <property type="project" value="UniProtKB-SubCell"/>
</dbReference>
<comment type="subcellular location">
    <subcellularLocation>
        <location evidence="1">Membrane</location>
        <topology evidence="1">Multi-pass membrane protein</topology>
    </subcellularLocation>
</comment>
<evidence type="ECO:0000256" key="4">
    <source>
        <dbReference type="ARBA" id="ARBA00022989"/>
    </source>
</evidence>